<accession>A0ACD0WGF0</accession>
<evidence type="ECO:0000313" key="2">
    <source>
        <dbReference type="Proteomes" id="UP000326582"/>
    </source>
</evidence>
<evidence type="ECO:0000313" key="1">
    <source>
        <dbReference type="EMBL" id="QFZ26311.1"/>
    </source>
</evidence>
<dbReference type="Proteomes" id="UP000326582">
    <property type="component" value="Chromosome 2"/>
</dbReference>
<proteinExistence type="predicted"/>
<gene>
    <name evidence="1" type="ORF">EJF14_20210</name>
</gene>
<protein>
    <submittedName>
        <fullName evidence="1">Uncharacterized protein</fullName>
    </submittedName>
</protein>
<keyword evidence="2" id="KW-1185">Reference proteome</keyword>
<reference evidence="2" key="1">
    <citation type="journal article" date="2019" name="MBio">
        <title>Comparative genomics for the elucidation of multidrug resistance (MDR) in Candida lusitaniae.</title>
        <authorList>
            <person name="Kannan A."/>
            <person name="Asner S.A."/>
            <person name="Trachsel E."/>
            <person name="Kelly S."/>
            <person name="Parker J."/>
            <person name="Sanglard D."/>
        </authorList>
    </citation>
    <scope>NUCLEOTIDE SEQUENCE [LARGE SCALE GENOMIC DNA]</scope>
    <source>
        <strain evidence="2">P1</strain>
    </source>
</reference>
<dbReference type="EMBL" id="CP038485">
    <property type="protein sequence ID" value="QFZ26311.1"/>
    <property type="molecule type" value="Genomic_DNA"/>
</dbReference>
<sequence length="100" mass="11534">MSLHIRSFSIFLRFTMSTASKVTFAASCLFAVGSFIYINVEQKIERDNLRQGPIKDAERMRQKLSKKQLANDLEHKEQALLREKYESVQPLSGEIIRGED</sequence>
<organism evidence="1 2">
    <name type="scientific">Clavispora lusitaniae</name>
    <name type="common">Candida lusitaniae</name>
    <dbReference type="NCBI Taxonomy" id="36911"/>
    <lineage>
        <taxon>Eukaryota</taxon>
        <taxon>Fungi</taxon>
        <taxon>Dikarya</taxon>
        <taxon>Ascomycota</taxon>
        <taxon>Saccharomycotina</taxon>
        <taxon>Pichiomycetes</taxon>
        <taxon>Metschnikowiaceae</taxon>
        <taxon>Clavispora</taxon>
    </lineage>
</organism>
<name>A0ACD0WGF0_CLALS</name>